<evidence type="ECO:0000256" key="1">
    <source>
        <dbReference type="SAM" id="Coils"/>
    </source>
</evidence>
<dbReference type="EMBL" id="CAICTM010000483">
    <property type="protein sequence ID" value="CAB9511430.1"/>
    <property type="molecule type" value="Genomic_DNA"/>
</dbReference>
<keyword evidence="1" id="KW-0175">Coiled coil</keyword>
<name>A0A9N8E3D4_9STRA</name>
<sequence>MQQLFEKKLDFGKRPRSPHRRDPTECNIFCSDLVSFSFIEKELKRIENNLAVYKLEIEDLITAGRRHRACLPHLMRVILSEKRDWLYVRFVDSFALDAFPSWREAKNTIMLKFEERGASFSPKWQDTITWRTSISIEIGTKAHEIVNLFENIKQDRHIVNLSFHNGAGEKVCPEELVQLLDWSHADGLLTSGVTVSLQCGWSGNSNKHSIKHLLNYSTRLLKRSEKLWSSSSKDSQSRTPRGKSERKRASKSKGCPTGAAIVASKTQQGKANESFAAFSGSIRALRRKHSGGKLCCKNKKADGIQSKARGKRKVQGRSKSQILPIVRTSTRVVDQEMQEIARSSSLSDLKALKRSLDKAIAQKQLEEEVANNGEDLPDYDWASGAFLNHPCRVPKAA</sequence>
<keyword evidence="4" id="KW-1185">Reference proteome</keyword>
<feature type="region of interest" description="Disordered" evidence="2">
    <location>
        <begin position="227"/>
        <end position="257"/>
    </location>
</feature>
<reference evidence="3" key="1">
    <citation type="submission" date="2020-06" db="EMBL/GenBank/DDBJ databases">
        <authorList>
            <consortium name="Plant Systems Biology data submission"/>
        </authorList>
    </citation>
    <scope>NUCLEOTIDE SEQUENCE</scope>
    <source>
        <strain evidence="3">D6</strain>
    </source>
</reference>
<accession>A0A9N8E3D4</accession>
<feature type="coiled-coil region" evidence="1">
    <location>
        <begin position="36"/>
        <end position="63"/>
    </location>
</feature>
<comment type="caution">
    <text evidence="3">The sequence shown here is derived from an EMBL/GenBank/DDBJ whole genome shotgun (WGS) entry which is preliminary data.</text>
</comment>
<evidence type="ECO:0000313" key="4">
    <source>
        <dbReference type="Proteomes" id="UP001153069"/>
    </source>
</evidence>
<dbReference type="AlphaFoldDB" id="A0A9N8E3D4"/>
<organism evidence="3 4">
    <name type="scientific">Seminavis robusta</name>
    <dbReference type="NCBI Taxonomy" id="568900"/>
    <lineage>
        <taxon>Eukaryota</taxon>
        <taxon>Sar</taxon>
        <taxon>Stramenopiles</taxon>
        <taxon>Ochrophyta</taxon>
        <taxon>Bacillariophyta</taxon>
        <taxon>Bacillariophyceae</taxon>
        <taxon>Bacillariophycidae</taxon>
        <taxon>Naviculales</taxon>
        <taxon>Naviculaceae</taxon>
        <taxon>Seminavis</taxon>
    </lineage>
</organism>
<protein>
    <submittedName>
        <fullName evidence="3">Uncharacterized protein</fullName>
    </submittedName>
</protein>
<feature type="compositionally biased region" description="Basic residues" evidence="2">
    <location>
        <begin position="240"/>
        <end position="251"/>
    </location>
</feature>
<dbReference type="Proteomes" id="UP001153069">
    <property type="component" value="Unassembled WGS sequence"/>
</dbReference>
<evidence type="ECO:0000313" key="3">
    <source>
        <dbReference type="EMBL" id="CAB9511430.1"/>
    </source>
</evidence>
<feature type="compositionally biased region" description="Low complexity" evidence="2">
    <location>
        <begin position="227"/>
        <end position="238"/>
    </location>
</feature>
<evidence type="ECO:0000256" key="2">
    <source>
        <dbReference type="SAM" id="MobiDB-lite"/>
    </source>
</evidence>
<gene>
    <name evidence="3" type="ORF">SEMRO_484_G152290.1</name>
</gene>
<proteinExistence type="predicted"/>